<name>A0A9P5YJP2_9AGAR</name>
<dbReference type="Proteomes" id="UP000807469">
    <property type="component" value="Unassembled WGS sequence"/>
</dbReference>
<comment type="caution">
    <text evidence="2">The sequence shown here is derived from an EMBL/GenBank/DDBJ whole genome shotgun (WGS) entry which is preliminary data.</text>
</comment>
<organism evidence="2 3">
    <name type="scientific">Pholiota conissans</name>
    <dbReference type="NCBI Taxonomy" id="109636"/>
    <lineage>
        <taxon>Eukaryota</taxon>
        <taxon>Fungi</taxon>
        <taxon>Dikarya</taxon>
        <taxon>Basidiomycota</taxon>
        <taxon>Agaricomycotina</taxon>
        <taxon>Agaricomycetes</taxon>
        <taxon>Agaricomycetidae</taxon>
        <taxon>Agaricales</taxon>
        <taxon>Agaricineae</taxon>
        <taxon>Strophariaceae</taxon>
        <taxon>Pholiota</taxon>
    </lineage>
</organism>
<gene>
    <name evidence="2" type="ORF">BDN70DRAFT_889124</name>
</gene>
<dbReference type="OrthoDB" id="3070786at2759"/>
<evidence type="ECO:0000256" key="1">
    <source>
        <dbReference type="SAM" id="MobiDB-lite"/>
    </source>
</evidence>
<feature type="region of interest" description="Disordered" evidence="1">
    <location>
        <begin position="1"/>
        <end position="59"/>
    </location>
</feature>
<evidence type="ECO:0000313" key="3">
    <source>
        <dbReference type="Proteomes" id="UP000807469"/>
    </source>
</evidence>
<protein>
    <submittedName>
        <fullName evidence="2">Uncharacterized protein</fullName>
    </submittedName>
</protein>
<keyword evidence="3" id="KW-1185">Reference proteome</keyword>
<evidence type="ECO:0000313" key="2">
    <source>
        <dbReference type="EMBL" id="KAF9470352.1"/>
    </source>
</evidence>
<proteinExistence type="predicted"/>
<dbReference type="EMBL" id="MU156051">
    <property type="protein sequence ID" value="KAF9470352.1"/>
    <property type="molecule type" value="Genomic_DNA"/>
</dbReference>
<feature type="compositionally biased region" description="Basic and acidic residues" evidence="1">
    <location>
        <begin position="370"/>
        <end position="382"/>
    </location>
</feature>
<accession>A0A9P5YJP2</accession>
<sequence>MEGGYTADPPAQHTRLTKFKNNASDAVDVDDKSENESQSQSTPPHKGDVSEGEDEDDHQATPLRVTTTVASNEKQLVVVSFQPKNSVDPVLAEDVLVELDGSLVSVVESEGRQHFRTSLSELVPRAMENISPKKAADTRIWRPGFSQNAAQLQIGSVGAFLSGEKPRSLAIPKLDEIELRAGEDGLLICDLFLDEGSSAAKTVRSMREPSLSPIKPLEMARFRREAKAVLTKPPRKLAAFIDKDEEFLEFLRDLLGIQPRPARAENVGLMLDRYLALEAGYQKLTDMNWGRTKGGYRVPADDPKYPEQEFTKQTIQQAFNILPALVSNDAAVFEASKLINCPDIREWIADPNGEHKATFSRMSLKNFREYIRKQDEKKEKEKERKRHHKDRESNGHASKKRKHAQEVDDSDDLDS</sequence>
<dbReference type="AlphaFoldDB" id="A0A9P5YJP2"/>
<reference evidence="2" key="1">
    <citation type="submission" date="2020-11" db="EMBL/GenBank/DDBJ databases">
        <authorList>
            <consortium name="DOE Joint Genome Institute"/>
            <person name="Ahrendt S."/>
            <person name="Riley R."/>
            <person name="Andreopoulos W."/>
            <person name="Labutti K."/>
            <person name="Pangilinan J."/>
            <person name="Ruiz-Duenas F.J."/>
            <person name="Barrasa J.M."/>
            <person name="Sanchez-Garcia M."/>
            <person name="Camarero S."/>
            <person name="Miyauchi S."/>
            <person name="Serrano A."/>
            <person name="Linde D."/>
            <person name="Babiker R."/>
            <person name="Drula E."/>
            <person name="Ayuso-Fernandez I."/>
            <person name="Pacheco R."/>
            <person name="Padilla G."/>
            <person name="Ferreira P."/>
            <person name="Barriuso J."/>
            <person name="Kellner H."/>
            <person name="Castanera R."/>
            <person name="Alfaro M."/>
            <person name="Ramirez L."/>
            <person name="Pisabarro A.G."/>
            <person name="Kuo A."/>
            <person name="Tritt A."/>
            <person name="Lipzen A."/>
            <person name="He G."/>
            <person name="Yan M."/>
            <person name="Ng V."/>
            <person name="Cullen D."/>
            <person name="Martin F."/>
            <person name="Rosso M.-N."/>
            <person name="Henrissat B."/>
            <person name="Hibbett D."/>
            <person name="Martinez A.T."/>
            <person name="Grigoriev I.V."/>
        </authorList>
    </citation>
    <scope>NUCLEOTIDE SEQUENCE</scope>
    <source>
        <strain evidence="2">CIRM-BRFM 674</strain>
    </source>
</reference>
<feature type="region of interest" description="Disordered" evidence="1">
    <location>
        <begin position="370"/>
        <end position="415"/>
    </location>
</feature>